<organism evidence="2 3">
    <name type="scientific">Melanopsichium pennsylvanicum</name>
    <dbReference type="NCBI Taxonomy" id="63383"/>
    <lineage>
        <taxon>Eukaryota</taxon>
        <taxon>Fungi</taxon>
        <taxon>Dikarya</taxon>
        <taxon>Basidiomycota</taxon>
        <taxon>Ustilaginomycotina</taxon>
        <taxon>Ustilaginomycetes</taxon>
        <taxon>Ustilaginales</taxon>
        <taxon>Ustilaginaceae</taxon>
        <taxon>Melanopsichium</taxon>
    </lineage>
</organism>
<sequence>MLCWMLLLCFLPSEALNSPTILYLPKSCTQHLHTSCATCATCTTCTTCKTCKNPAALTAQVMWVLQAPTFP</sequence>
<evidence type="ECO:0000313" key="3">
    <source>
        <dbReference type="Proteomes" id="UP001294444"/>
    </source>
</evidence>
<feature type="chain" id="PRO_5042531138" evidence="1">
    <location>
        <begin position="16"/>
        <end position="71"/>
    </location>
</feature>
<gene>
    <name evidence="2" type="ORF">MEPE_04008</name>
</gene>
<reference evidence="2" key="1">
    <citation type="submission" date="2023-10" db="EMBL/GenBank/DDBJ databases">
        <authorList>
            <person name="Guldener U."/>
        </authorList>
    </citation>
    <scope>NUCLEOTIDE SEQUENCE</scope>
    <source>
        <strain evidence="2">Mp4</strain>
    </source>
</reference>
<dbReference type="EMBL" id="OAPG01000009">
    <property type="protein sequence ID" value="SNX85299.1"/>
    <property type="molecule type" value="Genomic_DNA"/>
</dbReference>
<feature type="signal peptide" evidence="1">
    <location>
        <begin position="1"/>
        <end position="15"/>
    </location>
</feature>
<evidence type="ECO:0000256" key="1">
    <source>
        <dbReference type="SAM" id="SignalP"/>
    </source>
</evidence>
<proteinExistence type="predicted"/>
<comment type="caution">
    <text evidence="2">The sequence shown here is derived from an EMBL/GenBank/DDBJ whole genome shotgun (WGS) entry which is preliminary data.</text>
</comment>
<dbReference type="AlphaFoldDB" id="A0AAJ4XM11"/>
<name>A0AAJ4XM11_9BASI</name>
<accession>A0AAJ4XM11</accession>
<keyword evidence="3" id="KW-1185">Reference proteome</keyword>
<evidence type="ECO:0000313" key="2">
    <source>
        <dbReference type="EMBL" id="SNX85299.1"/>
    </source>
</evidence>
<dbReference type="Proteomes" id="UP001294444">
    <property type="component" value="Unassembled WGS sequence"/>
</dbReference>
<protein>
    <submittedName>
        <fullName evidence="2">Uncharacterized protein</fullName>
    </submittedName>
</protein>
<keyword evidence="1" id="KW-0732">Signal</keyword>